<dbReference type="Pfam" id="PF04264">
    <property type="entry name" value="YceI"/>
    <property type="match status" value="1"/>
</dbReference>
<proteinExistence type="predicted"/>
<dbReference type="Gene3D" id="2.40.128.110">
    <property type="entry name" value="Lipid/polyisoprenoid-binding, YceI-like"/>
    <property type="match status" value="1"/>
</dbReference>
<gene>
    <name evidence="2" type="ORF">DXT89_10105</name>
</gene>
<evidence type="ECO:0000259" key="1">
    <source>
        <dbReference type="SMART" id="SM00867"/>
    </source>
</evidence>
<dbReference type="PANTHER" id="PTHR34406:SF1">
    <property type="entry name" value="PROTEIN YCEI"/>
    <property type="match status" value="1"/>
</dbReference>
<sequence length="231" mass="24341">MNFNMKKIVINSAFIGMATGFGGLTIGGVATASAQDAQTAPPAGVYKLDPTHANLTWTVKHNTISNYTARFGKLDATLSLDPAKIEASKIEVTIDPTSVDVPYPADYKATHAKSPYATWPEEISKDPKKLNSGAFPKITFTSTSVKKTGDKTAEIVGNLTFLGVTKPVTLNATLNGAIDSHPFAGVPAIGFAAEGTFDRTAFGQPVGFVGKDVTIRFDGEFIQDPAASPSK</sequence>
<reference evidence="2 3" key="1">
    <citation type="submission" date="2018-08" db="EMBL/GenBank/DDBJ databases">
        <title>Genome sequencing of Agrobacterium vitis strain ICMP 10754.</title>
        <authorList>
            <person name="Visnovsky S.B."/>
            <person name="Pitman A.R."/>
        </authorList>
    </citation>
    <scope>NUCLEOTIDE SEQUENCE [LARGE SCALE GENOMIC DNA]</scope>
    <source>
        <strain evidence="2 3">ICMP 10754</strain>
    </source>
</reference>
<accession>A0A368NXR6</accession>
<feature type="domain" description="Lipid/polyisoprenoid-binding YceI-like" evidence="1">
    <location>
        <begin position="45"/>
        <end position="222"/>
    </location>
</feature>
<dbReference type="SMART" id="SM00867">
    <property type="entry name" value="YceI"/>
    <property type="match status" value="1"/>
</dbReference>
<dbReference type="InterPro" id="IPR007372">
    <property type="entry name" value="Lipid/polyisoprenoid-bd_YceI"/>
</dbReference>
<dbReference type="SUPFAM" id="SSF101874">
    <property type="entry name" value="YceI-like"/>
    <property type="match status" value="1"/>
</dbReference>
<dbReference type="OrthoDB" id="9811006at2"/>
<evidence type="ECO:0000313" key="2">
    <source>
        <dbReference type="EMBL" id="KAA3528364.1"/>
    </source>
</evidence>
<dbReference type="PANTHER" id="PTHR34406">
    <property type="entry name" value="PROTEIN YCEI"/>
    <property type="match status" value="1"/>
</dbReference>
<evidence type="ECO:0000313" key="3">
    <source>
        <dbReference type="Proteomes" id="UP000436911"/>
    </source>
</evidence>
<name>A0A368NXR6_AGRVI</name>
<dbReference type="AlphaFoldDB" id="A0A368NXR6"/>
<protein>
    <submittedName>
        <fullName evidence="2">Polyisoprenoid-binding protein</fullName>
    </submittedName>
</protein>
<dbReference type="Proteomes" id="UP000436911">
    <property type="component" value="Unassembled WGS sequence"/>
</dbReference>
<dbReference type="EMBL" id="QUSG01000004">
    <property type="protein sequence ID" value="KAA3528364.1"/>
    <property type="molecule type" value="Genomic_DNA"/>
</dbReference>
<dbReference type="InterPro" id="IPR036761">
    <property type="entry name" value="TTHA0802/YceI-like_sf"/>
</dbReference>
<comment type="caution">
    <text evidence="2">The sequence shown here is derived from an EMBL/GenBank/DDBJ whole genome shotgun (WGS) entry which is preliminary data.</text>
</comment>
<organism evidence="2 3">
    <name type="scientific">Agrobacterium vitis</name>
    <name type="common">Rhizobium vitis</name>
    <dbReference type="NCBI Taxonomy" id="373"/>
    <lineage>
        <taxon>Bacteria</taxon>
        <taxon>Pseudomonadati</taxon>
        <taxon>Pseudomonadota</taxon>
        <taxon>Alphaproteobacteria</taxon>
        <taxon>Hyphomicrobiales</taxon>
        <taxon>Rhizobiaceae</taxon>
        <taxon>Rhizobium/Agrobacterium group</taxon>
        <taxon>Agrobacterium</taxon>
    </lineage>
</organism>